<name>A0A8T2FY34_9BRAS</name>
<dbReference type="CDD" id="cd09274">
    <property type="entry name" value="RNase_HI_RT_Ty3"/>
    <property type="match status" value="1"/>
</dbReference>
<evidence type="ECO:0000259" key="16">
    <source>
        <dbReference type="Pfam" id="PF03108"/>
    </source>
</evidence>
<feature type="region of interest" description="Disordered" evidence="15">
    <location>
        <begin position="299"/>
        <end position="333"/>
    </location>
</feature>
<feature type="domain" description="Integrase zinc-binding" evidence="19">
    <location>
        <begin position="692"/>
        <end position="749"/>
    </location>
</feature>
<feature type="compositionally biased region" description="Basic residues" evidence="15">
    <location>
        <begin position="1294"/>
        <end position="1312"/>
    </location>
</feature>
<evidence type="ECO:0000256" key="10">
    <source>
        <dbReference type="ARBA" id="ARBA00022908"/>
    </source>
</evidence>
<evidence type="ECO:0000256" key="9">
    <source>
        <dbReference type="ARBA" id="ARBA00022842"/>
    </source>
</evidence>
<keyword evidence="3" id="KW-0548">Nucleotidyltransferase</keyword>
<evidence type="ECO:0000256" key="5">
    <source>
        <dbReference type="ARBA" id="ARBA00022723"/>
    </source>
</evidence>
<protein>
    <submittedName>
        <fullName evidence="21">Retrotransposon gag domain</fullName>
    </submittedName>
</protein>
<keyword evidence="13" id="KW-0238">DNA-binding</keyword>
<keyword evidence="9" id="KW-0460">Magnesium</keyword>
<dbReference type="InterPro" id="IPR001969">
    <property type="entry name" value="Aspartic_peptidase_AS"/>
</dbReference>
<dbReference type="InterPro" id="IPR050951">
    <property type="entry name" value="Retrovirus_Pol_polyprotein"/>
</dbReference>
<evidence type="ECO:0000313" key="21">
    <source>
        <dbReference type="EMBL" id="KAG7636111.1"/>
    </source>
</evidence>
<keyword evidence="12" id="KW-0239">DNA-directed DNA polymerase</keyword>
<accession>A0A8T2FY34</accession>
<sequence>MVKGTRVRGRGRGRGRGRVLEGTGESDGHSATVEQSVARVGAGGAGVGVSLHAVGAEGPGVMGAAAGVAQVPEVGLAGLLRQLLERLPGVVPVEAPVAPRVAKVQQRGALAEEVPSYLRMMEQLQRIGSGYFSVGTSHEEADSWRSRVERNFGSSRCPTEYRVDLTVHFLEGDAHLWWRSVTARRRQADLSWTNFLAEFNAKYFPQEALDRMEAHFFELLQGERSVREYDWEFNQLLVYAGRGMEDDQAQMRRFFRGLRPDLRVRFKVSQYVMKAALVETAAEVEKDLQRQVVAVSPAVQPKKTQQQVAPSKGGKPAQGQKRKWDHPSRAGQGGRAGCFSCESLDHKRMAVAVVQPTVQQGVQQLAQIVAAPQGYTTREISSISNRAITGFLAHKVCVVTLLVGGVEAHVLFDSGASHCFITPEKVPRAATSVGILIAGESMPADLIISPVELYDVILGMDLLDHYRVHLDCHRGRVSFERPEGRLVYQGVRPTSRSLVISEVQAEKMIEKGCEAYLVMISMPESVGQVAVSDLEMVAVIFALNIWRSYLYGGKVQVFTDHKSLKYIFTQLELNLRQRRWIELVADYDLEIAYHPGKANVVADALSRKRVGAAPGQSVEALVSEIDALRLCSVAREPLGLEAVDRADLLTRVWLAQEKDERLIPASKAEGSKYQFAANGTILVHGRVCVPKDEKLRQEILSEAHASMFSIHPGATKMYRNLKRYHQWVEIKRDVANWVAESNVCQLVKAEHQVPGGLLQSLPIPEWKWDFITMDFVVGLPVSRTKDAIWVIVDCLTKSAHFLAIRKTDRAAVLAKKYAEMGTKVQTAYHPQTDGQSERTIQMLEDMLRMCVLDWGGHWADHLSLDPSGERSIYGADYVQETTVRILVLKLNMKEAQDRQRSYADKRRRELEFEVGDRVYLKMAMLRGPNRSMSETKLSLRYMGPFKIVERVGPVAYRLELPDVMRAFHKVFHVSILRKCLHKDDEVLAKIPKDLQPNMSLEARPVRVLERRIKELRRKKIPLIKVLWDFDGVTEETWEPEAKMKARFKKWFEKQSARGMVASGDDPRARFRVTTRERVLSEEVLKEPVHFGVGVGALTLYVVREDYSYLGRLVDSNLGYLADEDYDGELAIANEGDEGANPKDEKKNEEQNGDSSKESDGDDGGNQAVDESKYPKFSIGDEYNTIESFKDAINKYSVKKRRDIKYDKSDSKRVVAICSAKKCPWRISASINTSSSIVVIRALNDEHDCTWQGKVSLLSNARIADLYLEEFRLNPDFSSTHLCGEEGHNKLKCKTVLKPKPPKKPPSRPRKRPFASISEAEPSLPSLPSLPNEVEDLPSLSSALPRKGHGRPRKTPETIDM</sequence>
<dbReference type="GO" id="GO:0006508">
    <property type="term" value="P:proteolysis"/>
    <property type="evidence" value="ECO:0007669"/>
    <property type="project" value="UniProtKB-KW"/>
</dbReference>
<reference evidence="21 22" key="1">
    <citation type="submission" date="2020-12" db="EMBL/GenBank/DDBJ databases">
        <title>Concerted genomic and epigenomic changes stabilize Arabidopsis allopolyploids.</title>
        <authorList>
            <person name="Chen Z."/>
        </authorList>
    </citation>
    <scope>NUCLEOTIDE SEQUENCE [LARGE SCALE GENOMIC DNA]</scope>
    <source>
        <strain evidence="21">Allo738</strain>
        <tissue evidence="21">Leaf</tissue>
    </source>
</reference>
<organism evidence="21 22">
    <name type="scientific">Arabidopsis thaliana x Arabidopsis arenosa</name>
    <dbReference type="NCBI Taxonomy" id="1240361"/>
    <lineage>
        <taxon>Eukaryota</taxon>
        <taxon>Viridiplantae</taxon>
        <taxon>Streptophyta</taxon>
        <taxon>Embryophyta</taxon>
        <taxon>Tracheophyta</taxon>
        <taxon>Spermatophyta</taxon>
        <taxon>Magnoliopsida</taxon>
        <taxon>eudicotyledons</taxon>
        <taxon>Gunneridae</taxon>
        <taxon>Pentapetalae</taxon>
        <taxon>rosids</taxon>
        <taxon>malvids</taxon>
        <taxon>Brassicales</taxon>
        <taxon>Brassicaceae</taxon>
        <taxon>Camelineae</taxon>
        <taxon>Arabidopsis</taxon>
    </lineage>
</organism>
<dbReference type="GO" id="GO:0006310">
    <property type="term" value="P:DNA recombination"/>
    <property type="evidence" value="ECO:0007669"/>
    <property type="project" value="UniProtKB-KW"/>
</dbReference>
<feature type="domain" description="Reverse transcriptase RNase H-like" evidence="18">
    <location>
        <begin position="530"/>
        <end position="587"/>
    </location>
</feature>
<keyword evidence="4" id="KW-0540">Nuclease</keyword>
<dbReference type="GO" id="GO:0003887">
    <property type="term" value="F:DNA-directed DNA polymerase activity"/>
    <property type="evidence" value="ECO:0007669"/>
    <property type="project" value="UniProtKB-KW"/>
</dbReference>
<feature type="domain" description="Retrotransposon gag" evidence="17">
    <location>
        <begin position="165"/>
        <end position="260"/>
    </location>
</feature>
<dbReference type="PANTHER" id="PTHR37984:SF5">
    <property type="entry name" value="PROTEIN NYNRIN-LIKE"/>
    <property type="match status" value="1"/>
</dbReference>
<evidence type="ECO:0000256" key="14">
    <source>
        <dbReference type="ARBA" id="ARBA00023172"/>
    </source>
</evidence>
<comment type="caution">
    <text evidence="21">The sequence shown here is derived from an EMBL/GenBank/DDBJ whole genome shotgun (WGS) entry which is preliminary data.</text>
</comment>
<evidence type="ECO:0000313" key="22">
    <source>
        <dbReference type="Proteomes" id="UP000694240"/>
    </source>
</evidence>
<evidence type="ECO:0000256" key="12">
    <source>
        <dbReference type="ARBA" id="ARBA00022932"/>
    </source>
</evidence>
<dbReference type="InterPro" id="IPR005162">
    <property type="entry name" value="Retrotrans_gag_dom"/>
</dbReference>
<feature type="compositionally biased region" description="Basic residues" evidence="15">
    <location>
        <begin position="1"/>
        <end position="17"/>
    </location>
</feature>
<dbReference type="GO" id="GO:0046872">
    <property type="term" value="F:metal ion binding"/>
    <property type="evidence" value="ECO:0007669"/>
    <property type="project" value="UniProtKB-KW"/>
</dbReference>
<keyword evidence="1" id="KW-0645">Protease</keyword>
<evidence type="ECO:0000256" key="8">
    <source>
        <dbReference type="ARBA" id="ARBA00022801"/>
    </source>
</evidence>
<evidence type="ECO:0000259" key="17">
    <source>
        <dbReference type="Pfam" id="PF03732"/>
    </source>
</evidence>
<feature type="domain" description="Transposase MuDR plant" evidence="16">
    <location>
        <begin position="1176"/>
        <end position="1231"/>
    </location>
</feature>
<evidence type="ECO:0000259" key="19">
    <source>
        <dbReference type="Pfam" id="PF17921"/>
    </source>
</evidence>
<dbReference type="GO" id="GO:0004519">
    <property type="term" value="F:endonuclease activity"/>
    <property type="evidence" value="ECO:0007669"/>
    <property type="project" value="UniProtKB-KW"/>
</dbReference>
<keyword evidence="8" id="KW-0378">Hydrolase</keyword>
<dbReference type="Pfam" id="PF17917">
    <property type="entry name" value="RT_RNaseH"/>
    <property type="match status" value="1"/>
</dbReference>
<dbReference type="InterPro" id="IPR041373">
    <property type="entry name" value="RT_RNaseH"/>
</dbReference>
<evidence type="ECO:0000256" key="3">
    <source>
        <dbReference type="ARBA" id="ARBA00022695"/>
    </source>
</evidence>
<keyword evidence="14" id="KW-0233">DNA recombination</keyword>
<dbReference type="Pfam" id="PF24626">
    <property type="entry name" value="SH3_Tf2-1"/>
    <property type="match status" value="1"/>
</dbReference>
<feature type="domain" description="Tf2-1-like SH3-like" evidence="20">
    <location>
        <begin position="915"/>
        <end position="979"/>
    </location>
</feature>
<evidence type="ECO:0000256" key="2">
    <source>
        <dbReference type="ARBA" id="ARBA00022679"/>
    </source>
</evidence>
<evidence type="ECO:0000256" key="15">
    <source>
        <dbReference type="SAM" id="MobiDB-lite"/>
    </source>
</evidence>
<keyword evidence="11" id="KW-0695">RNA-directed DNA polymerase</keyword>
<evidence type="ECO:0000256" key="4">
    <source>
        <dbReference type="ARBA" id="ARBA00022722"/>
    </source>
</evidence>
<evidence type="ECO:0000259" key="20">
    <source>
        <dbReference type="Pfam" id="PF24626"/>
    </source>
</evidence>
<dbReference type="Pfam" id="PF17921">
    <property type="entry name" value="Integrase_H2C2"/>
    <property type="match status" value="1"/>
</dbReference>
<feature type="region of interest" description="Disordered" evidence="15">
    <location>
        <begin position="1133"/>
        <end position="1171"/>
    </location>
</feature>
<dbReference type="InterPro" id="IPR056924">
    <property type="entry name" value="SH3_Tf2-1"/>
</dbReference>
<evidence type="ECO:0000259" key="18">
    <source>
        <dbReference type="Pfam" id="PF17917"/>
    </source>
</evidence>
<dbReference type="InterPro" id="IPR041588">
    <property type="entry name" value="Integrase_H2C2"/>
</dbReference>
<keyword evidence="7" id="KW-0255">Endonuclease</keyword>
<feature type="compositionally biased region" description="Low complexity" evidence="15">
    <location>
        <begin position="1321"/>
        <end position="1330"/>
    </location>
</feature>
<dbReference type="Pfam" id="PF03732">
    <property type="entry name" value="Retrotrans_gag"/>
    <property type="match status" value="1"/>
</dbReference>
<feature type="region of interest" description="Disordered" evidence="15">
    <location>
        <begin position="1294"/>
        <end position="1360"/>
    </location>
</feature>
<evidence type="ECO:0000256" key="6">
    <source>
        <dbReference type="ARBA" id="ARBA00022750"/>
    </source>
</evidence>
<feature type="compositionally biased region" description="Basic and acidic residues" evidence="15">
    <location>
        <begin position="1139"/>
        <end position="1158"/>
    </location>
</feature>
<proteinExistence type="predicted"/>
<keyword evidence="22" id="KW-1185">Reference proteome</keyword>
<dbReference type="Pfam" id="PF08284">
    <property type="entry name" value="RVP_2"/>
    <property type="match status" value="1"/>
</dbReference>
<dbReference type="GO" id="GO:0015074">
    <property type="term" value="P:DNA integration"/>
    <property type="evidence" value="ECO:0007669"/>
    <property type="project" value="UniProtKB-KW"/>
</dbReference>
<dbReference type="InterPro" id="IPR004332">
    <property type="entry name" value="Transposase_MuDR"/>
</dbReference>
<keyword evidence="6" id="KW-0064">Aspartyl protease</keyword>
<keyword evidence="10" id="KW-0229">DNA integration</keyword>
<dbReference type="GO" id="GO:0003677">
    <property type="term" value="F:DNA binding"/>
    <property type="evidence" value="ECO:0007669"/>
    <property type="project" value="UniProtKB-KW"/>
</dbReference>
<feature type="region of interest" description="Disordered" evidence="15">
    <location>
        <begin position="1"/>
        <end position="32"/>
    </location>
</feature>
<keyword evidence="5" id="KW-0479">Metal-binding</keyword>
<evidence type="ECO:0000256" key="11">
    <source>
        <dbReference type="ARBA" id="ARBA00022918"/>
    </source>
</evidence>
<dbReference type="Pfam" id="PF03108">
    <property type="entry name" value="DBD_Tnp_Mut"/>
    <property type="match status" value="1"/>
</dbReference>
<dbReference type="CDD" id="cd00303">
    <property type="entry name" value="retropepsin_like"/>
    <property type="match status" value="1"/>
</dbReference>
<dbReference type="EMBL" id="JAEFBK010000002">
    <property type="protein sequence ID" value="KAG7636111.1"/>
    <property type="molecule type" value="Genomic_DNA"/>
</dbReference>
<keyword evidence="2" id="KW-0808">Transferase</keyword>
<evidence type="ECO:0000256" key="1">
    <source>
        <dbReference type="ARBA" id="ARBA00022670"/>
    </source>
</evidence>
<dbReference type="PANTHER" id="PTHR37984">
    <property type="entry name" value="PROTEIN CBG26694"/>
    <property type="match status" value="1"/>
</dbReference>
<dbReference type="PROSITE" id="PS00141">
    <property type="entry name" value="ASP_PROTEASE"/>
    <property type="match status" value="1"/>
</dbReference>
<dbReference type="GO" id="GO:0004190">
    <property type="term" value="F:aspartic-type endopeptidase activity"/>
    <property type="evidence" value="ECO:0007669"/>
    <property type="project" value="UniProtKB-KW"/>
</dbReference>
<dbReference type="Proteomes" id="UP000694240">
    <property type="component" value="Chromosome 2"/>
</dbReference>
<gene>
    <name evidence="21" type="ORF">ISN45_At02g007240</name>
</gene>
<evidence type="ECO:0000256" key="7">
    <source>
        <dbReference type="ARBA" id="ARBA00022759"/>
    </source>
</evidence>
<dbReference type="GO" id="GO:0003964">
    <property type="term" value="F:RNA-directed DNA polymerase activity"/>
    <property type="evidence" value="ECO:0007669"/>
    <property type="project" value="UniProtKB-KW"/>
</dbReference>
<evidence type="ECO:0000256" key="13">
    <source>
        <dbReference type="ARBA" id="ARBA00023125"/>
    </source>
</evidence>